<feature type="compositionally biased region" description="Low complexity" evidence="1">
    <location>
        <begin position="1"/>
        <end position="13"/>
    </location>
</feature>
<organism evidence="2 3">
    <name type="scientific">Chlorella sorokiniana</name>
    <name type="common">Freshwater green alga</name>
    <dbReference type="NCBI Taxonomy" id="3076"/>
    <lineage>
        <taxon>Eukaryota</taxon>
        <taxon>Viridiplantae</taxon>
        <taxon>Chlorophyta</taxon>
        <taxon>core chlorophytes</taxon>
        <taxon>Trebouxiophyceae</taxon>
        <taxon>Chlorellales</taxon>
        <taxon>Chlorellaceae</taxon>
        <taxon>Chlorella clade</taxon>
        <taxon>Chlorella</taxon>
    </lineage>
</organism>
<keyword evidence="3" id="KW-1185">Reference proteome</keyword>
<feature type="compositionally biased region" description="Acidic residues" evidence="1">
    <location>
        <begin position="270"/>
        <end position="284"/>
    </location>
</feature>
<feature type="compositionally biased region" description="Gly residues" evidence="1">
    <location>
        <begin position="233"/>
        <end position="244"/>
    </location>
</feature>
<protein>
    <submittedName>
        <fullName evidence="2">Uncharacterized protein</fullName>
    </submittedName>
</protein>
<comment type="caution">
    <text evidence="2">The sequence shown here is derived from an EMBL/GenBank/DDBJ whole genome shotgun (WGS) entry which is preliminary data.</text>
</comment>
<feature type="region of interest" description="Disordered" evidence="1">
    <location>
        <begin position="1"/>
        <end position="49"/>
    </location>
</feature>
<evidence type="ECO:0000256" key="1">
    <source>
        <dbReference type="SAM" id="MobiDB-lite"/>
    </source>
</evidence>
<feature type="region of interest" description="Disordered" evidence="1">
    <location>
        <begin position="71"/>
        <end position="185"/>
    </location>
</feature>
<feature type="compositionally biased region" description="Acidic residues" evidence="1">
    <location>
        <begin position="94"/>
        <end position="106"/>
    </location>
</feature>
<accession>A0A2P6U2X7</accession>
<feature type="compositionally biased region" description="Low complexity" evidence="1">
    <location>
        <begin position="114"/>
        <end position="130"/>
    </location>
</feature>
<feature type="region of interest" description="Disordered" evidence="1">
    <location>
        <begin position="228"/>
        <end position="249"/>
    </location>
</feature>
<proteinExistence type="predicted"/>
<feature type="compositionally biased region" description="Polar residues" evidence="1">
    <location>
        <begin position="77"/>
        <end position="89"/>
    </location>
</feature>
<sequence>MRGLAGLQRSSSLGGSGATTGGGSGAVAGGGLLGEVCSPPPSKPLNFAAPPAAAVLSSPFAAAAAVTPVPPRLHAPAQQTAAAGHSQRQAGGMDDSDWSEGEEMENQENRQPCGAPSAGTAGATQPPAATWLFSPVRPWAAPRGGSSGGGAAEHGAAAEAAAGLLSPPAHMPTPAREVGPAAPAALPTLQHAPSFSSWMFSAARPPANASTAGPVDVSDVVANITADPTAPRGFGGGSPAGGKAGAPSHLDRLLAELGDTHYPRSLMQWEQEELPDSDADGEQA</sequence>
<dbReference type="Proteomes" id="UP000239899">
    <property type="component" value="Unassembled WGS sequence"/>
</dbReference>
<feature type="compositionally biased region" description="Low complexity" evidence="1">
    <location>
        <begin position="153"/>
        <end position="168"/>
    </location>
</feature>
<dbReference type="OrthoDB" id="515825at2759"/>
<dbReference type="EMBL" id="LHPG02000002">
    <property type="protein sequence ID" value="PRW60668.1"/>
    <property type="molecule type" value="Genomic_DNA"/>
</dbReference>
<dbReference type="AlphaFoldDB" id="A0A2P6U2X7"/>
<feature type="compositionally biased region" description="Gly residues" evidence="1">
    <location>
        <begin position="14"/>
        <end position="33"/>
    </location>
</feature>
<reference evidence="2 3" key="1">
    <citation type="journal article" date="2018" name="Plant J.">
        <title>Genome sequences of Chlorella sorokiniana UTEX 1602 and Micractinium conductrix SAG 241.80: implications to maltose excretion by a green alga.</title>
        <authorList>
            <person name="Arriola M.B."/>
            <person name="Velmurugan N."/>
            <person name="Zhang Y."/>
            <person name="Plunkett M.H."/>
            <person name="Hondzo H."/>
            <person name="Barney B.M."/>
        </authorList>
    </citation>
    <scope>NUCLEOTIDE SEQUENCE [LARGE SCALE GENOMIC DNA]</scope>
    <source>
        <strain evidence="3">UTEX 1602</strain>
    </source>
</reference>
<evidence type="ECO:0000313" key="2">
    <source>
        <dbReference type="EMBL" id="PRW60668.1"/>
    </source>
</evidence>
<name>A0A2P6U2X7_CHLSO</name>
<feature type="region of interest" description="Disordered" evidence="1">
    <location>
        <begin position="264"/>
        <end position="284"/>
    </location>
</feature>
<evidence type="ECO:0000313" key="3">
    <source>
        <dbReference type="Proteomes" id="UP000239899"/>
    </source>
</evidence>
<gene>
    <name evidence="2" type="ORF">C2E21_0974</name>
</gene>